<evidence type="ECO:0000313" key="2">
    <source>
        <dbReference type="Proteomes" id="UP001396334"/>
    </source>
</evidence>
<name>A0ABR2QDF1_9ROSI</name>
<gene>
    <name evidence="1" type="ORF">V6N11_084092</name>
</gene>
<protein>
    <submittedName>
        <fullName evidence="1">Uncharacterized protein</fullName>
    </submittedName>
</protein>
<dbReference type="Proteomes" id="UP001396334">
    <property type="component" value="Unassembled WGS sequence"/>
</dbReference>
<comment type="caution">
    <text evidence="1">The sequence shown here is derived from an EMBL/GenBank/DDBJ whole genome shotgun (WGS) entry which is preliminary data.</text>
</comment>
<proteinExistence type="predicted"/>
<sequence length="169" mass="19043">MIVHLKSLQLLVGILAVNDEKSLGYDDSLMAGGFEIEKLDTILKDRRSLIGILEKMILGALGLFKGDIEVFDDEGGASVQNSKEVFPELQQQGILEFERVAATKRYGSLLKLPDQVLSDLEREKRDYAIRRIMKNGSFASTSEFGDRSLTDFHLKKRRDILSKKALVRL</sequence>
<organism evidence="1 2">
    <name type="scientific">Hibiscus sabdariffa</name>
    <name type="common">roselle</name>
    <dbReference type="NCBI Taxonomy" id="183260"/>
    <lineage>
        <taxon>Eukaryota</taxon>
        <taxon>Viridiplantae</taxon>
        <taxon>Streptophyta</taxon>
        <taxon>Embryophyta</taxon>
        <taxon>Tracheophyta</taxon>
        <taxon>Spermatophyta</taxon>
        <taxon>Magnoliopsida</taxon>
        <taxon>eudicotyledons</taxon>
        <taxon>Gunneridae</taxon>
        <taxon>Pentapetalae</taxon>
        <taxon>rosids</taxon>
        <taxon>malvids</taxon>
        <taxon>Malvales</taxon>
        <taxon>Malvaceae</taxon>
        <taxon>Malvoideae</taxon>
        <taxon>Hibiscus</taxon>
    </lineage>
</organism>
<evidence type="ECO:0000313" key="1">
    <source>
        <dbReference type="EMBL" id="KAK8998708.1"/>
    </source>
</evidence>
<keyword evidence="2" id="KW-1185">Reference proteome</keyword>
<accession>A0ABR2QDF1</accession>
<reference evidence="1 2" key="1">
    <citation type="journal article" date="2024" name="G3 (Bethesda)">
        <title>Genome assembly of Hibiscus sabdariffa L. provides insights into metabolisms of medicinal natural products.</title>
        <authorList>
            <person name="Kim T."/>
        </authorList>
    </citation>
    <scope>NUCLEOTIDE SEQUENCE [LARGE SCALE GENOMIC DNA]</scope>
    <source>
        <strain evidence="1">TK-2024</strain>
        <tissue evidence="1">Old leaves</tissue>
    </source>
</reference>
<dbReference type="EMBL" id="JBBPBN010000041">
    <property type="protein sequence ID" value="KAK8998708.1"/>
    <property type="molecule type" value="Genomic_DNA"/>
</dbReference>